<name>A0A7W6HD70_9HYPH</name>
<dbReference type="AlphaFoldDB" id="A0A7W6HD70"/>
<evidence type="ECO:0000313" key="7">
    <source>
        <dbReference type="Proteomes" id="UP000588647"/>
    </source>
</evidence>
<dbReference type="GO" id="GO:0140359">
    <property type="term" value="F:ABC-type transporter activity"/>
    <property type="evidence" value="ECO:0007669"/>
    <property type="project" value="InterPro"/>
</dbReference>
<dbReference type="InterPro" id="IPR015860">
    <property type="entry name" value="ABC_transpr_TagH-like"/>
</dbReference>
<keyword evidence="2" id="KW-0813">Transport</keyword>
<keyword evidence="7" id="KW-1185">Reference proteome</keyword>
<evidence type="ECO:0000256" key="2">
    <source>
        <dbReference type="ARBA" id="ARBA00022448"/>
    </source>
</evidence>
<dbReference type="InterPro" id="IPR003439">
    <property type="entry name" value="ABC_transporter-like_ATP-bd"/>
</dbReference>
<dbReference type="PANTHER" id="PTHR46743">
    <property type="entry name" value="TEICHOIC ACIDS EXPORT ATP-BINDING PROTEIN TAGH"/>
    <property type="match status" value="1"/>
</dbReference>
<dbReference type="InterPro" id="IPR027417">
    <property type="entry name" value="P-loop_NTPase"/>
</dbReference>
<reference evidence="6 7" key="1">
    <citation type="submission" date="2020-08" db="EMBL/GenBank/DDBJ databases">
        <title>Genomic Encyclopedia of Type Strains, Phase IV (KMG-IV): sequencing the most valuable type-strain genomes for metagenomic binning, comparative biology and taxonomic classification.</title>
        <authorList>
            <person name="Goeker M."/>
        </authorList>
    </citation>
    <scope>NUCLEOTIDE SEQUENCE [LARGE SCALE GENOMIC DNA]</scope>
    <source>
        <strain evidence="6 7">DSM 103570</strain>
    </source>
</reference>
<protein>
    <submittedName>
        <fullName evidence="6">ABC-type polysaccharide/polyol phosphate transport system ATPase subunit</fullName>
    </submittedName>
</protein>
<dbReference type="Proteomes" id="UP000588647">
    <property type="component" value="Unassembled WGS sequence"/>
</dbReference>
<evidence type="ECO:0000313" key="6">
    <source>
        <dbReference type="EMBL" id="MBB4003059.1"/>
    </source>
</evidence>
<dbReference type="PANTHER" id="PTHR46743:SF2">
    <property type="entry name" value="TEICHOIC ACIDS EXPORT ATP-BINDING PROTEIN TAGH"/>
    <property type="match status" value="1"/>
</dbReference>
<keyword evidence="3" id="KW-0547">Nucleotide-binding</keyword>
<evidence type="ECO:0000256" key="4">
    <source>
        <dbReference type="ARBA" id="ARBA00022840"/>
    </source>
</evidence>
<evidence type="ECO:0000259" key="5">
    <source>
        <dbReference type="PROSITE" id="PS50893"/>
    </source>
</evidence>
<dbReference type="InterPro" id="IPR050683">
    <property type="entry name" value="Bact_Polysacc_Export_ATP-bd"/>
</dbReference>
<dbReference type="SMART" id="SM00382">
    <property type="entry name" value="AAA"/>
    <property type="match status" value="1"/>
</dbReference>
<dbReference type="PROSITE" id="PS50893">
    <property type="entry name" value="ABC_TRANSPORTER_2"/>
    <property type="match status" value="1"/>
</dbReference>
<dbReference type="GO" id="GO:0016020">
    <property type="term" value="C:membrane"/>
    <property type="evidence" value="ECO:0007669"/>
    <property type="project" value="InterPro"/>
</dbReference>
<dbReference type="SUPFAM" id="SSF52540">
    <property type="entry name" value="P-loop containing nucleoside triphosphate hydrolases"/>
    <property type="match status" value="1"/>
</dbReference>
<evidence type="ECO:0000256" key="3">
    <source>
        <dbReference type="ARBA" id="ARBA00022741"/>
    </source>
</evidence>
<accession>A0A7W6HD70</accession>
<feature type="domain" description="ABC transporter" evidence="5">
    <location>
        <begin position="23"/>
        <end position="247"/>
    </location>
</feature>
<organism evidence="6 7">
    <name type="scientific">Aurantimonas endophytica</name>
    <dbReference type="NCBI Taxonomy" id="1522175"/>
    <lineage>
        <taxon>Bacteria</taxon>
        <taxon>Pseudomonadati</taxon>
        <taxon>Pseudomonadota</taxon>
        <taxon>Alphaproteobacteria</taxon>
        <taxon>Hyphomicrobiales</taxon>
        <taxon>Aurantimonadaceae</taxon>
        <taxon>Aurantimonas</taxon>
    </lineage>
</organism>
<comment type="caution">
    <text evidence="6">The sequence shown here is derived from an EMBL/GenBank/DDBJ whole genome shotgun (WGS) entry which is preliminary data.</text>
</comment>
<dbReference type="Pfam" id="PF00005">
    <property type="entry name" value="ABC_tran"/>
    <property type="match status" value="1"/>
</dbReference>
<sequence length="248" mass="27130">MARISLEDVAIEYPIYNAGSMSLRHQLLAVSTGGRISREDRRIVTVKALDGINLELRKGDRIGLVGHNGSGKSTLLRTLAGIFTPTRGRITIEGRVSTVFGLGAGMEPELTGYENIMRMGMMLGASRAESKSRIPDIEEFSELGEFLSMPVRTYSDGMKTRLSFGVATAAQPEILLIDEVLGAGDAEFQQRAQIRMGQFIEKSSIFVLASHSTALLKKYCTQIIQLEHGQVVSREDVGDAQVLEDQLP</sequence>
<dbReference type="GO" id="GO:0016887">
    <property type="term" value="F:ATP hydrolysis activity"/>
    <property type="evidence" value="ECO:0007669"/>
    <property type="project" value="InterPro"/>
</dbReference>
<evidence type="ECO:0000256" key="1">
    <source>
        <dbReference type="ARBA" id="ARBA00005417"/>
    </source>
</evidence>
<proteinExistence type="inferred from homology"/>
<dbReference type="Gene3D" id="3.40.50.300">
    <property type="entry name" value="P-loop containing nucleotide triphosphate hydrolases"/>
    <property type="match status" value="1"/>
</dbReference>
<dbReference type="CDD" id="cd03220">
    <property type="entry name" value="ABC_KpsT_Wzt"/>
    <property type="match status" value="1"/>
</dbReference>
<dbReference type="InterPro" id="IPR003593">
    <property type="entry name" value="AAA+_ATPase"/>
</dbReference>
<comment type="similarity">
    <text evidence="1">Belongs to the ABC transporter superfamily.</text>
</comment>
<gene>
    <name evidence="6" type="ORF">GGR03_002134</name>
</gene>
<dbReference type="GO" id="GO:0005524">
    <property type="term" value="F:ATP binding"/>
    <property type="evidence" value="ECO:0007669"/>
    <property type="project" value="UniProtKB-KW"/>
</dbReference>
<dbReference type="EMBL" id="JACIEM010000002">
    <property type="protein sequence ID" value="MBB4003059.1"/>
    <property type="molecule type" value="Genomic_DNA"/>
</dbReference>
<keyword evidence="4" id="KW-0067">ATP-binding</keyword>